<name>A0ABU8BF00_9BRAD</name>
<proteinExistence type="predicted"/>
<reference evidence="2 3" key="1">
    <citation type="submission" date="2024-02" db="EMBL/GenBank/DDBJ databases">
        <title>Adaptive strategies in a cosmopolitan and abundant soil bacterium.</title>
        <authorList>
            <person name="Carini P."/>
        </authorList>
    </citation>
    <scope>NUCLEOTIDE SEQUENCE [LARGE SCALE GENOMIC DNA]</scope>
    <source>
        <strain evidence="2 3">AZCC 1608</strain>
    </source>
</reference>
<gene>
    <name evidence="2" type="ORF">V1286_004648</name>
</gene>
<accession>A0ABU8BF00</accession>
<organism evidence="2 3">
    <name type="scientific">Bradyrhizobium algeriense</name>
    <dbReference type="NCBI Taxonomy" id="634784"/>
    <lineage>
        <taxon>Bacteria</taxon>
        <taxon>Pseudomonadati</taxon>
        <taxon>Pseudomonadota</taxon>
        <taxon>Alphaproteobacteria</taxon>
        <taxon>Hyphomicrobiales</taxon>
        <taxon>Nitrobacteraceae</taxon>
        <taxon>Bradyrhizobium</taxon>
    </lineage>
</organism>
<keyword evidence="3" id="KW-1185">Reference proteome</keyword>
<feature type="region of interest" description="Disordered" evidence="1">
    <location>
        <begin position="1"/>
        <end position="20"/>
    </location>
</feature>
<dbReference type="Proteomes" id="UP001364224">
    <property type="component" value="Unassembled WGS sequence"/>
</dbReference>
<comment type="caution">
    <text evidence="2">The sequence shown here is derived from an EMBL/GenBank/DDBJ whole genome shotgun (WGS) entry which is preliminary data.</text>
</comment>
<protein>
    <submittedName>
        <fullName evidence="2">Uncharacterized protein</fullName>
    </submittedName>
</protein>
<dbReference type="EMBL" id="JAZHRV010000001">
    <property type="protein sequence ID" value="MEH2557119.1"/>
    <property type="molecule type" value="Genomic_DNA"/>
</dbReference>
<evidence type="ECO:0000256" key="1">
    <source>
        <dbReference type="SAM" id="MobiDB-lite"/>
    </source>
</evidence>
<sequence>MSGVTTDTRHPPDMVSSNHMNRHIPFSSHREYRFYQGLLATGVANGIQALNFLGDRFLRKSHASGGIDELYRHSVNSAFSPKEAFLVTGAPHASAYYPRDFAWFYPDVLDPETIMGSEDAVRRVRLLEKSVRLLLEAVRANVVTTTIVPAGGDRYIGVNYFSLPSDTLLGILAGLEQIVRADQRASPFLAMSQGAHAGRLLLAEYREDLKKAIFQLAEALEPFEDGGVAALLCDVTAPRSAATDTRAERRRFVTNACVYATFVRGIRLGVIDRIELEGLLGRELSQYKTELLGLFGKPGYIRHALDLRSEPAASCIALDFVNVHQGFWDLSEAGERALFAATTDLILGEPRFRIPDTSHFLVSADNPQNKMIHKIAAPAYQGRSCWPTFNVEFADRMLDYDECSGTDKYRSCARDILRDIRTATETHGGYQELLSEKGQKYRTWAYQSADAHSWFPRFLSVWRRAFGTPLLDRS</sequence>
<evidence type="ECO:0000313" key="3">
    <source>
        <dbReference type="Proteomes" id="UP001364224"/>
    </source>
</evidence>
<evidence type="ECO:0000313" key="2">
    <source>
        <dbReference type="EMBL" id="MEH2557119.1"/>
    </source>
</evidence>